<dbReference type="RefSeq" id="WP_095510450.1">
    <property type="nucleotide sequence ID" value="NZ_MQWD01000001.1"/>
</dbReference>
<feature type="region of interest" description="Disordered" evidence="1">
    <location>
        <begin position="914"/>
        <end position="988"/>
    </location>
</feature>
<dbReference type="Gene3D" id="2.60.40.1120">
    <property type="entry name" value="Carboxypeptidase-like, regulatory domain"/>
    <property type="match status" value="1"/>
</dbReference>
<evidence type="ECO:0000313" key="4">
    <source>
        <dbReference type="Proteomes" id="UP000216339"/>
    </source>
</evidence>
<comment type="caution">
    <text evidence="3">The sequence shown here is derived from an EMBL/GenBank/DDBJ whole genome shotgun (WGS) entry which is preliminary data.</text>
</comment>
<evidence type="ECO:0000313" key="3">
    <source>
        <dbReference type="EMBL" id="PAP76784.1"/>
    </source>
</evidence>
<feature type="signal peptide" evidence="2">
    <location>
        <begin position="1"/>
        <end position="21"/>
    </location>
</feature>
<dbReference type="Pfam" id="PF13620">
    <property type="entry name" value="CarboxypepD_reg"/>
    <property type="match status" value="1"/>
</dbReference>
<dbReference type="EMBL" id="MQWD01000001">
    <property type="protein sequence ID" value="PAP76784.1"/>
    <property type="molecule type" value="Genomic_DNA"/>
</dbReference>
<evidence type="ECO:0008006" key="5">
    <source>
        <dbReference type="Google" id="ProtNLM"/>
    </source>
</evidence>
<gene>
    <name evidence="3" type="ORF">BSZ37_10230</name>
</gene>
<reference evidence="3 4" key="1">
    <citation type="submission" date="2016-11" db="EMBL/GenBank/DDBJ databases">
        <title>Study of marine rhodopsin-containing bacteria.</title>
        <authorList>
            <person name="Yoshizawa S."/>
            <person name="Kumagai Y."/>
            <person name="Kogure K."/>
        </authorList>
    </citation>
    <scope>NUCLEOTIDE SEQUENCE [LARGE SCALE GENOMIC DNA]</scope>
    <source>
        <strain evidence="3 4">SAORIC-28</strain>
    </source>
</reference>
<sequence length="1136" mass="119016">MARALLAVLLALATGSPRAQAPSRPADLVALAASASPAVTPATDAPLRVRTPGPDTLLVAPGGTVGFGIRIDETSGRSRAVHLDATPLGGWRTLITRPTLDLTARGSTLQLVSLRAPMDAEAGFYPIDVWVRADGHTPTRVRKVVEVSVREAIAVMVTGGPRYVPAGEPYSATVLVSNGGNAPALVALALRSTERHAVDPAETAVEVPPATTVEVPVVVQTAVRPTATTDRLLVEARLSGRPGLAARGQTTVEVIPRTGSAAPDHTWPLVGAISAVGRDGASVPLVGLAGRVPLDPAGRHQASLVLAGIGQRSESVYAGTPEWWAEYRGPGVEARAGTGSYMLSPATASSTYGAGARVQLEHRGVIAAAHVRQPLTRTAQVPNTDVGATVGARGRLGEATLNALMGVGELGGRVVTARVQSEALPRLDLDTEAGLALDRMRPVYSLRASADVGRLALGATARRRDQSQPGRFTSHTAHTLQGRMALAPRSFIRVSWRAASQDAGRGDILRPSSEDLLDAMVEGTTDLGGVTLTGGLGAAREHRVRLGLFDRTQTAARGQLGLAWRGARLRLDGDLGRVTFADADGATPGWTARLSTGYNGSWGHVSGHVEGAEGGSMWDTYASRRWLGGVSGAVRLGEWLRLQAGLDVGEYRVDTPEQALRDATASGRLDATVQLPADRELSLGASVYRAGDYRADHAHLTLRVPVRVPLPYRAEVARVRGRFVDAGTGRGVSGLVVFFGSDRVVTDRDGAFSFDATPAGGYLFVDRSTLGADQVPLTALPLQLRPGEPVEIEIGRRVSIRGALRRVRVLGTGARTDTTDAAGVPHVVVEAEGTGQRHRVVTDAEGRFDFLDLPAGVYTLRVVHGRMPEGHRLERETWPLHVTEPVDLLWRVVPERREIRILRGGTIRAEAAPASRPLLTVRPQPADPVAAASAPSSSEPGARSDAGASPVAARLSVREQPEGPTPQPIAPPPAHSVDADSAQGARPQVLTERASVVTAEAGLPVPAEGATRRSRDGAFRTVGASAPPSARRRKAAGLPGRSSSVSKGSPVRVLAPAIVGRGLHCLAGGPEWPGAPASARDARLAKARSPVPAADGTDCARMSRSPFRMPAPVQQPVVSCRATRRRTTPGEASLET</sequence>
<feature type="region of interest" description="Disordered" evidence="1">
    <location>
        <begin position="1001"/>
        <end position="1048"/>
    </location>
</feature>
<dbReference type="OrthoDB" id="910082at2"/>
<evidence type="ECO:0000256" key="1">
    <source>
        <dbReference type="SAM" id="MobiDB-lite"/>
    </source>
</evidence>
<feature type="chain" id="PRO_5012312195" description="Alpha-galactosidase NEW3 domain-containing protein" evidence="2">
    <location>
        <begin position="22"/>
        <end position="1136"/>
    </location>
</feature>
<protein>
    <recommendedName>
        <fullName evidence="5">Alpha-galactosidase NEW3 domain-containing protein</fullName>
    </recommendedName>
</protein>
<organism evidence="3 4">
    <name type="scientific">Rubrivirga marina</name>
    <dbReference type="NCBI Taxonomy" id="1196024"/>
    <lineage>
        <taxon>Bacteria</taxon>
        <taxon>Pseudomonadati</taxon>
        <taxon>Rhodothermota</taxon>
        <taxon>Rhodothermia</taxon>
        <taxon>Rhodothermales</taxon>
        <taxon>Rubricoccaceae</taxon>
        <taxon>Rubrivirga</taxon>
    </lineage>
</organism>
<dbReference type="Proteomes" id="UP000216339">
    <property type="component" value="Unassembled WGS sequence"/>
</dbReference>
<feature type="region of interest" description="Disordered" evidence="1">
    <location>
        <begin position="1088"/>
        <end position="1136"/>
    </location>
</feature>
<keyword evidence="4" id="KW-1185">Reference proteome</keyword>
<feature type="compositionally biased region" description="Low complexity" evidence="1">
    <location>
        <begin position="923"/>
        <end position="944"/>
    </location>
</feature>
<name>A0A271J171_9BACT</name>
<feature type="compositionally biased region" description="Pro residues" evidence="1">
    <location>
        <begin position="963"/>
        <end position="974"/>
    </location>
</feature>
<dbReference type="SUPFAM" id="SSF49464">
    <property type="entry name" value="Carboxypeptidase regulatory domain-like"/>
    <property type="match status" value="1"/>
</dbReference>
<dbReference type="AlphaFoldDB" id="A0A271J171"/>
<accession>A0A271J171</accession>
<keyword evidence="2" id="KW-0732">Signal</keyword>
<proteinExistence type="predicted"/>
<evidence type="ECO:0000256" key="2">
    <source>
        <dbReference type="SAM" id="SignalP"/>
    </source>
</evidence>
<dbReference type="InterPro" id="IPR008969">
    <property type="entry name" value="CarboxyPept-like_regulatory"/>
</dbReference>